<dbReference type="RefSeq" id="WP_142037207.1">
    <property type="nucleotide sequence ID" value="NZ_JBHTGS010000001.1"/>
</dbReference>
<keyword evidence="4" id="KW-1185">Reference proteome</keyword>
<dbReference type="OrthoDB" id="8783685at2"/>
<accession>A0A543AUF2</accession>
<feature type="domain" description="DUF3885" evidence="2">
    <location>
        <begin position="23"/>
        <end position="163"/>
    </location>
</feature>
<evidence type="ECO:0000313" key="3">
    <source>
        <dbReference type="EMBL" id="TQL76189.1"/>
    </source>
</evidence>
<evidence type="ECO:0000313" key="4">
    <source>
        <dbReference type="Proteomes" id="UP000317043"/>
    </source>
</evidence>
<dbReference type="AlphaFoldDB" id="A0A543AUF2"/>
<feature type="region of interest" description="Disordered" evidence="1">
    <location>
        <begin position="167"/>
        <end position="189"/>
    </location>
</feature>
<protein>
    <recommendedName>
        <fullName evidence="2">DUF3885 domain-containing protein</fullName>
    </recommendedName>
</protein>
<name>A0A543AUF2_9ACTN</name>
<dbReference type="Proteomes" id="UP000317043">
    <property type="component" value="Unassembled WGS sequence"/>
</dbReference>
<sequence length="210" mass="24309">MSEMEGRQLDDLWRRRRSAGPPIGHLLRSQYPDVWVRFHSLPQSRRYPENEADYTELLHRHNTVATELFADTEVLLVRSMFRPTDVVPETADFAHWSSVMIQDDPDPLFRSWSRLFWRWLHWRWGVLDTLLREVADDREGGLCVTDVEPRRIYRPYDGGACAVGVVDRTGPTAPPQPQPAVSSPVRPMNRRSTCSLSTCHHLMVYPGTES</sequence>
<evidence type="ECO:0000256" key="1">
    <source>
        <dbReference type="SAM" id="MobiDB-lite"/>
    </source>
</evidence>
<evidence type="ECO:0000259" key="2">
    <source>
        <dbReference type="Pfam" id="PF13021"/>
    </source>
</evidence>
<reference evidence="3 4" key="1">
    <citation type="submission" date="2019-06" db="EMBL/GenBank/DDBJ databases">
        <title>Sequencing the genomes of 1000 actinobacteria strains.</title>
        <authorList>
            <person name="Klenk H.-P."/>
        </authorList>
    </citation>
    <scope>NUCLEOTIDE SEQUENCE [LARGE SCALE GENOMIC DNA]</scope>
    <source>
        <strain evidence="3 4">DSM 45928</strain>
    </source>
</reference>
<proteinExistence type="predicted"/>
<dbReference type="EMBL" id="VFOW01000001">
    <property type="protein sequence ID" value="TQL76189.1"/>
    <property type="molecule type" value="Genomic_DNA"/>
</dbReference>
<comment type="caution">
    <text evidence="3">The sequence shown here is derived from an EMBL/GenBank/DDBJ whole genome shotgun (WGS) entry which is preliminary data.</text>
</comment>
<dbReference type="InterPro" id="IPR024976">
    <property type="entry name" value="DUF3885"/>
</dbReference>
<dbReference type="Pfam" id="PF13021">
    <property type="entry name" value="DUF3885"/>
    <property type="match status" value="1"/>
</dbReference>
<gene>
    <name evidence="3" type="ORF">FB566_1711</name>
</gene>
<dbReference type="InParanoid" id="A0A543AUF2"/>
<organism evidence="3 4">
    <name type="scientific">Stackebrandtia endophytica</name>
    <dbReference type="NCBI Taxonomy" id="1496996"/>
    <lineage>
        <taxon>Bacteria</taxon>
        <taxon>Bacillati</taxon>
        <taxon>Actinomycetota</taxon>
        <taxon>Actinomycetes</taxon>
        <taxon>Glycomycetales</taxon>
        <taxon>Glycomycetaceae</taxon>
        <taxon>Stackebrandtia</taxon>
    </lineage>
</organism>